<accession>A0A849VEZ5</accession>
<keyword evidence="4" id="KW-1185">Reference proteome</keyword>
<gene>
    <name evidence="3" type="ORF">HG263_15625</name>
</gene>
<evidence type="ECO:0000313" key="4">
    <source>
        <dbReference type="Proteomes" id="UP000586305"/>
    </source>
</evidence>
<dbReference type="PANTHER" id="PTHR42951">
    <property type="entry name" value="METALLO-BETA-LACTAMASE DOMAIN-CONTAINING"/>
    <property type="match status" value="1"/>
</dbReference>
<dbReference type="Gene3D" id="3.60.15.10">
    <property type="entry name" value="Ribonuclease Z/Hydroxyacylglutathione hydrolase-like"/>
    <property type="match status" value="1"/>
</dbReference>
<reference evidence="3 4" key="1">
    <citation type="submission" date="2020-04" db="EMBL/GenBank/DDBJ databases">
        <title>Pseudoalteromonas caenipelagi sp. nov., isolated from a tidal flat.</title>
        <authorList>
            <person name="Park S."/>
            <person name="Yoon J.-H."/>
        </authorList>
    </citation>
    <scope>NUCLEOTIDE SEQUENCE [LARGE SCALE GENOMIC DNA]</scope>
    <source>
        <strain evidence="3 4">JBTF-M23</strain>
    </source>
</reference>
<dbReference type="PANTHER" id="PTHR42951:SF20">
    <property type="entry name" value="BETA LACTAMASE"/>
    <property type="match status" value="1"/>
</dbReference>
<feature type="signal peptide" evidence="1">
    <location>
        <begin position="1"/>
        <end position="27"/>
    </location>
</feature>
<dbReference type="InterPro" id="IPR001279">
    <property type="entry name" value="Metallo-B-lactamas"/>
</dbReference>
<dbReference type="InterPro" id="IPR050855">
    <property type="entry name" value="NDM-1-like"/>
</dbReference>
<dbReference type="AlphaFoldDB" id="A0A849VEZ5"/>
<dbReference type="EMBL" id="JABBPG010000007">
    <property type="protein sequence ID" value="NOU51962.1"/>
    <property type="molecule type" value="Genomic_DNA"/>
</dbReference>
<proteinExistence type="predicted"/>
<dbReference type="RefSeq" id="WP_171627019.1">
    <property type="nucleotide sequence ID" value="NZ_JABBPG010000007.1"/>
</dbReference>
<evidence type="ECO:0000313" key="3">
    <source>
        <dbReference type="EMBL" id="NOU51962.1"/>
    </source>
</evidence>
<dbReference type="GO" id="GO:0016787">
    <property type="term" value="F:hydrolase activity"/>
    <property type="evidence" value="ECO:0007669"/>
    <property type="project" value="UniProtKB-KW"/>
</dbReference>
<dbReference type="SMART" id="SM00849">
    <property type="entry name" value="Lactamase_B"/>
    <property type="match status" value="1"/>
</dbReference>
<protein>
    <submittedName>
        <fullName evidence="3">MBL fold metallo-hydrolase</fullName>
    </submittedName>
</protein>
<dbReference type="Proteomes" id="UP000586305">
    <property type="component" value="Unassembled WGS sequence"/>
</dbReference>
<evidence type="ECO:0000259" key="2">
    <source>
        <dbReference type="SMART" id="SM00849"/>
    </source>
</evidence>
<keyword evidence="3" id="KW-0378">Hydrolase</keyword>
<keyword evidence="1" id="KW-0732">Signal</keyword>
<sequence>MWNKNRLSMCYWTAGFLLVLASTATWAGPQAQQIINRAVSAYGGAKLTELNSITVRDKQLHFSQWQSAHARQGEMVSYLNEQQLELAIDFSNQRKVFKRATTYLVGSHGSNSPSILHRLYSDGKGYGVDHALAQTIASQRVTFANADLGQSQLVDTLIVKQLNDDKAESLWSDIAFIQGQAHDVLTVFAGTKQEYVVYINRQTGYLTRMLKKQGGQLISYDFLNHQQSQGLVWAKQLFAGTEKGPLFYSSAKEVTFNVTDNTLFLLPEHYKPRPIVSPVDVSKRTIRELASGVYYVGQDWSYSLFIDVGDYFISAGAWQMDQQSQDWLSNVALLRQTTGSTKPIKQHVISHHHSDHLMGVKDVLAQGAALIVHPNDLAAVQAHLYITLKAEQLIKVSKQGQLADGKVLLFDVPNSHANHNLVIYLPEHKLLFTEDMFGSSFKKAFNSPSNWPDIDAYHRLAVLMDKMAELGIEVEQLVSSHHYRVLNTADIEQAKGLKLQSKKLLFKRLFTTN</sequence>
<dbReference type="InterPro" id="IPR036866">
    <property type="entry name" value="RibonucZ/Hydroxyglut_hydro"/>
</dbReference>
<feature type="chain" id="PRO_5032951410" evidence="1">
    <location>
        <begin position="28"/>
        <end position="513"/>
    </location>
</feature>
<feature type="domain" description="Metallo-beta-lactamase" evidence="2">
    <location>
        <begin position="290"/>
        <end position="481"/>
    </location>
</feature>
<organism evidence="3 4">
    <name type="scientific">Pseudoalteromonas caenipelagi</name>
    <dbReference type="NCBI Taxonomy" id="2726988"/>
    <lineage>
        <taxon>Bacteria</taxon>
        <taxon>Pseudomonadati</taxon>
        <taxon>Pseudomonadota</taxon>
        <taxon>Gammaproteobacteria</taxon>
        <taxon>Alteromonadales</taxon>
        <taxon>Pseudoalteromonadaceae</taxon>
        <taxon>Pseudoalteromonas</taxon>
    </lineage>
</organism>
<dbReference type="InterPro" id="IPR045761">
    <property type="entry name" value="ODP_dom"/>
</dbReference>
<evidence type="ECO:0000256" key="1">
    <source>
        <dbReference type="SAM" id="SignalP"/>
    </source>
</evidence>
<dbReference type="Pfam" id="PF19583">
    <property type="entry name" value="ODP"/>
    <property type="match status" value="1"/>
</dbReference>
<dbReference type="SUPFAM" id="SSF56281">
    <property type="entry name" value="Metallo-hydrolase/oxidoreductase"/>
    <property type="match status" value="1"/>
</dbReference>
<name>A0A849VEZ5_9GAMM</name>
<comment type="caution">
    <text evidence="3">The sequence shown here is derived from an EMBL/GenBank/DDBJ whole genome shotgun (WGS) entry which is preliminary data.</text>
</comment>